<dbReference type="Proteomes" id="UP000026962">
    <property type="component" value="Chromosome 4"/>
</dbReference>
<evidence type="ECO:0000313" key="2">
    <source>
        <dbReference type="Proteomes" id="UP000026962"/>
    </source>
</evidence>
<reference evidence="1" key="2">
    <citation type="submission" date="2018-05" db="EMBL/GenBank/DDBJ databases">
        <title>OpunRS2 (Oryza punctata Reference Sequence Version 2).</title>
        <authorList>
            <person name="Zhang J."/>
            <person name="Kudrna D."/>
            <person name="Lee S."/>
            <person name="Talag J."/>
            <person name="Welchert J."/>
            <person name="Wing R.A."/>
        </authorList>
    </citation>
    <scope>NUCLEOTIDE SEQUENCE [LARGE SCALE GENOMIC DNA]</scope>
</reference>
<accession>A0A0E0KPR3</accession>
<evidence type="ECO:0000313" key="1">
    <source>
        <dbReference type="EnsemblPlants" id="OPUNC04G08340.1"/>
    </source>
</evidence>
<protein>
    <submittedName>
        <fullName evidence="1">Uncharacterized protein</fullName>
    </submittedName>
</protein>
<proteinExistence type="predicted"/>
<dbReference type="Gramene" id="OPUNC04G08340.1">
    <property type="protein sequence ID" value="OPUNC04G08340.1"/>
    <property type="gene ID" value="OPUNC04G08340"/>
</dbReference>
<sequence length="76" mass="8700">MEMTTNARPEKRHRIVAACTSSGHRRRRCRGCHSRRLACVHRSWLAGVEDPAFVRRHLELSRARPSAAIVVPSDNR</sequence>
<dbReference type="AlphaFoldDB" id="A0A0E0KPR3"/>
<keyword evidence="2" id="KW-1185">Reference proteome</keyword>
<dbReference type="STRING" id="4537.A0A0E0KPR3"/>
<dbReference type="HOGENOM" id="CLU_2658788_0_0_1"/>
<organism evidence="1">
    <name type="scientific">Oryza punctata</name>
    <name type="common">Red rice</name>
    <dbReference type="NCBI Taxonomy" id="4537"/>
    <lineage>
        <taxon>Eukaryota</taxon>
        <taxon>Viridiplantae</taxon>
        <taxon>Streptophyta</taxon>
        <taxon>Embryophyta</taxon>
        <taxon>Tracheophyta</taxon>
        <taxon>Spermatophyta</taxon>
        <taxon>Magnoliopsida</taxon>
        <taxon>Liliopsida</taxon>
        <taxon>Poales</taxon>
        <taxon>Poaceae</taxon>
        <taxon>BOP clade</taxon>
        <taxon>Oryzoideae</taxon>
        <taxon>Oryzeae</taxon>
        <taxon>Oryzinae</taxon>
        <taxon>Oryza</taxon>
    </lineage>
</organism>
<reference evidence="1" key="1">
    <citation type="submission" date="2015-04" db="UniProtKB">
        <authorList>
            <consortium name="EnsemblPlants"/>
        </authorList>
    </citation>
    <scope>IDENTIFICATION</scope>
</reference>
<dbReference type="OMA" id="EMTTNAR"/>
<name>A0A0E0KPR3_ORYPU</name>
<dbReference type="EnsemblPlants" id="OPUNC04G08340.1">
    <property type="protein sequence ID" value="OPUNC04G08340.1"/>
    <property type="gene ID" value="OPUNC04G08340"/>
</dbReference>